<dbReference type="Pfam" id="PF05292">
    <property type="entry name" value="MCD"/>
    <property type="match status" value="1"/>
</dbReference>
<dbReference type="EMBL" id="CAHIKZ030005488">
    <property type="protein sequence ID" value="CAE1326811.1"/>
    <property type="molecule type" value="Genomic_DNA"/>
</dbReference>
<dbReference type="Gene3D" id="1.20.140.90">
    <property type="entry name" value="Malonyl-CoA decarboxylase, oligemerization domain"/>
    <property type="match status" value="1"/>
</dbReference>
<sequence length="561" mass="64306">MLSSGYYRTLLPANMDLYIPVLGLHYLHPLVTSSLLMWLIRVDGPAYNSSELSATHWPLLPFALSVVFMAFLYLPFRYAWKVLPFRAVLQKPRHICSMQATKSSQIQVFLAEIFSPEDEGPVANSEKKCKSFCSFYKNLMPDEKNLFLQVLSKSYGVHHARVIQISKNMLNSVEEKISILKAEEQLHHALIPRYKMLFTNISRIEGGVKFLVDMRGDLIHALTQSGVNQGNLHLRVLNYTLKDLLVLWFSVGLLNLQRITWQSPCDMVQKISQYEAVHPVRNWTDLKHRVGAYRRCFVFIHNSMPREPVVVLHTALTNEIPSSIHSIIKSPMRRSTSIETFPLEEQSVENMNQISTAVFYSITSTQKGLQGVDLGNYLIKRVVRELQIEFPQMCNFTSLSPIPGFKEWLIKEITKSIQKYQSGEGLEMSLFSTVDVENLKSYFDLSSLSGLEQLRKMLQLSSWANDEHLIKLLERPLMRLCARYLYVEKRRGYALNPVANFHLGNGATLWRLNWLGDMSPRGLGQSCGMMSVHIYLSLFLSTISLSFFLSLSLCVILPILW</sequence>
<dbReference type="InterPro" id="IPR042303">
    <property type="entry name" value="Malonyl_CoA_deC_C_sf"/>
</dbReference>
<dbReference type="Gene3D" id="3.40.630.150">
    <property type="entry name" value="Malonyl-CoA decarboxylase, catalytic domain"/>
    <property type="match status" value="1"/>
</dbReference>
<evidence type="ECO:0000313" key="4">
    <source>
        <dbReference type="EMBL" id="CAE1326811.1"/>
    </source>
</evidence>
<keyword evidence="1" id="KW-0812">Transmembrane</keyword>
<keyword evidence="5" id="KW-1185">Reference proteome</keyword>
<feature type="domain" description="Malonyl-CoA decarboxylase C-terminal" evidence="2">
    <location>
        <begin position="252"/>
        <end position="535"/>
    </location>
</feature>
<feature type="transmembrane region" description="Helical" evidence="1">
    <location>
        <begin position="534"/>
        <end position="560"/>
    </location>
</feature>
<keyword evidence="4" id="KW-0456">Lyase</keyword>
<dbReference type="PANTHER" id="PTHR28641">
    <property type="match status" value="1"/>
</dbReference>
<dbReference type="FunFam" id="3.40.630.150:FF:000001">
    <property type="entry name" value="Malonyl-CoA decarboxylase, mitochondrial"/>
    <property type="match status" value="1"/>
</dbReference>
<keyword evidence="1" id="KW-1133">Transmembrane helix</keyword>
<dbReference type="GO" id="GO:2001294">
    <property type="term" value="P:malonyl-CoA catabolic process"/>
    <property type="evidence" value="ECO:0007669"/>
    <property type="project" value="TreeGrafter"/>
</dbReference>
<proteinExistence type="predicted"/>
<dbReference type="Proteomes" id="UP000597762">
    <property type="component" value="Unassembled WGS sequence"/>
</dbReference>
<accession>A0A812EPB0</accession>
<evidence type="ECO:0000256" key="1">
    <source>
        <dbReference type="SAM" id="Phobius"/>
    </source>
</evidence>
<dbReference type="InterPro" id="IPR007956">
    <property type="entry name" value="Malonyl_CoA_deC_C"/>
</dbReference>
<feature type="domain" description="Malonyl-CoA decarboxylase N-terminal" evidence="3">
    <location>
        <begin position="155"/>
        <end position="249"/>
    </location>
</feature>
<gene>
    <name evidence="4" type="ORF">SPHA_76374</name>
</gene>
<dbReference type="GO" id="GO:0050080">
    <property type="term" value="F:malonyl-CoA decarboxylase activity"/>
    <property type="evidence" value="ECO:0007669"/>
    <property type="project" value="UniProtKB-EC"/>
</dbReference>
<dbReference type="GO" id="GO:0006085">
    <property type="term" value="P:acetyl-CoA biosynthetic process"/>
    <property type="evidence" value="ECO:0007669"/>
    <property type="project" value="TreeGrafter"/>
</dbReference>
<dbReference type="OrthoDB" id="426718at2759"/>
<dbReference type="Pfam" id="PF17408">
    <property type="entry name" value="MCD_N"/>
    <property type="match status" value="1"/>
</dbReference>
<dbReference type="EC" id="4.1.1.9" evidence="4"/>
<dbReference type="AlphaFoldDB" id="A0A812EPB0"/>
<protein>
    <submittedName>
        <fullName evidence="4">MLYCD</fullName>
        <ecNumber evidence="4">4.1.1.9</ecNumber>
    </submittedName>
</protein>
<feature type="transmembrane region" description="Helical" evidence="1">
    <location>
        <begin position="17"/>
        <end position="39"/>
    </location>
</feature>
<dbReference type="InterPro" id="IPR038351">
    <property type="entry name" value="MCD_N_sf"/>
</dbReference>
<dbReference type="InterPro" id="IPR038917">
    <property type="entry name" value="Malonyl_CoA_deC"/>
</dbReference>
<evidence type="ECO:0000313" key="5">
    <source>
        <dbReference type="Proteomes" id="UP000597762"/>
    </source>
</evidence>
<reference evidence="4" key="1">
    <citation type="submission" date="2021-01" db="EMBL/GenBank/DDBJ databases">
        <authorList>
            <person name="Li R."/>
            <person name="Bekaert M."/>
        </authorList>
    </citation>
    <scope>NUCLEOTIDE SEQUENCE</scope>
    <source>
        <strain evidence="4">Farmed</strain>
    </source>
</reference>
<keyword evidence="1" id="KW-0472">Membrane</keyword>
<dbReference type="InterPro" id="IPR035372">
    <property type="entry name" value="MCD_N"/>
</dbReference>
<dbReference type="GO" id="GO:0006633">
    <property type="term" value="P:fatty acid biosynthetic process"/>
    <property type="evidence" value="ECO:0007669"/>
    <property type="project" value="InterPro"/>
</dbReference>
<feature type="transmembrane region" description="Helical" evidence="1">
    <location>
        <begin position="59"/>
        <end position="76"/>
    </location>
</feature>
<evidence type="ECO:0000259" key="2">
    <source>
        <dbReference type="Pfam" id="PF05292"/>
    </source>
</evidence>
<comment type="caution">
    <text evidence="4">The sequence shown here is derived from an EMBL/GenBank/DDBJ whole genome shotgun (WGS) entry which is preliminary data.</text>
</comment>
<organism evidence="4 5">
    <name type="scientific">Acanthosepion pharaonis</name>
    <name type="common">Pharaoh cuttlefish</name>
    <name type="synonym">Sepia pharaonis</name>
    <dbReference type="NCBI Taxonomy" id="158019"/>
    <lineage>
        <taxon>Eukaryota</taxon>
        <taxon>Metazoa</taxon>
        <taxon>Spiralia</taxon>
        <taxon>Lophotrochozoa</taxon>
        <taxon>Mollusca</taxon>
        <taxon>Cephalopoda</taxon>
        <taxon>Coleoidea</taxon>
        <taxon>Decapodiformes</taxon>
        <taxon>Sepiida</taxon>
        <taxon>Sepiina</taxon>
        <taxon>Sepiidae</taxon>
        <taxon>Acanthosepion</taxon>
    </lineage>
</organism>
<dbReference type="GO" id="GO:0005782">
    <property type="term" value="C:peroxisomal matrix"/>
    <property type="evidence" value="ECO:0007669"/>
    <property type="project" value="TreeGrafter"/>
</dbReference>
<evidence type="ECO:0000259" key="3">
    <source>
        <dbReference type="Pfam" id="PF17408"/>
    </source>
</evidence>
<dbReference type="GO" id="GO:0005759">
    <property type="term" value="C:mitochondrial matrix"/>
    <property type="evidence" value="ECO:0007669"/>
    <property type="project" value="TreeGrafter"/>
</dbReference>
<dbReference type="PANTHER" id="PTHR28641:SF1">
    <property type="entry name" value="MALONYL-COA DECARBOXYLASE, MITOCHONDRIAL"/>
    <property type="match status" value="1"/>
</dbReference>
<name>A0A812EPB0_ACAPH</name>